<dbReference type="EMBL" id="QEFC01007764">
    <property type="protein sequence ID" value="KAE9444624.1"/>
    <property type="molecule type" value="Genomic_DNA"/>
</dbReference>
<dbReference type="PANTHER" id="PTHR48053">
    <property type="entry name" value="LEUCINE RICH REPEAT FAMILY PROTEIN, EXPRESSED"/>
    <property type="match status" value="1"/>
</dbReference>
<evidence type="ECO:0000256" key="4">
    <source>
        <dbReference type="SAM" id="SignalP"/>
    </source>
</evidence>
<evidence type="ECO:0008006" key="6">
    <source>
        <dbReference type="Google" id="ProtNLM"/>
    </source>
</evidence>
<dbReference type="PANTHER" id="PTHR48053:SF126">
    <property type="entry name" value="MDIS1-INTERACTING RECEPTOR LIKE KINASE 2-LIKE ISOFORM X1"/>
    <property type="match status" value="1"/>
</dbReference>
<dbReference type="InterPro" id="IPR051716">
    <property type="entry name" value="Plant_RL_S/T_kinase"/>
</dbReference>
<accession>A0A6A4KJP4</accession>
<keyword evidence="3" id="KW-0675">Receptor</keyword>
<feature type="chain" id="PRO_5025443294" description="Leucine-rich repeat-containing N-terminal plant-type domain-containing protein" evidence="4">
    <location>
        <begin position="18"/>
        <end position="146"/>
    </location>
</feature>
<name>A0A6A4KJP4_9ERIC</name>
<sequence>MLLAISMAALVLVPSSAESSSPLFSSSTEAKALLNSGWWGNFSSTNHCDLAGITCIGAGSVIQMEAHHLYGENLANMNWSSLPNLEYLDLSHSGMIGGFPGEIGTLSKLTHLDLSESFYSLQGVLPPTLGNLTRLVHLDLSQNNIR</sequence>
<dbReference type="InterPro" id="IPR001611">
    <property type="entry name" value="Leu-rich_rpt"/>
</dbReference>
<gene>
    <name evidence="5" type="ORF">C3L33_23478</name>
</gene>
<dbReference type="SUPFAM" id="SSF52058">
    <property type="entry name" value="L domain-like"/>
    <property type="match status" value="1"/>
</dbReference>
<evidence type="ECO:0000256" key="3">
    <source>
        <dbReference type="ARBA" id="ARBA00023170"/>
    </source>
</evidence>
<comment type="subcellular location">
    <subcellularLocation>
        <location evidence="1">Membrane</location>
        <topology evidence="1">Single-pass type I membrane protein</topology>
    </subcellularLocation>
</comment>
<dbReference type="AlphaFoldDB" id="A0A6A4KJP4"/>
<feature type="signal peptide" evidence="4">
    <location>
        <begin position="1"/>
        <end position="17"/>
    </location>
</feature>
<dbReference type="Gene3D" id="3.80.10.10">
    <property type="entry name" value="Ribonuclease Inhibitor"/>
    <property type="match status" value="1"/>
</dbReference>
<comment type="caution">
    <text evidence="5">The sequence shown here is derived from an EMBL/GenBank/DDBJ whole genome shotgun (WGS) entry which is preliminary data.</text>
</comment>
<organism evidence="5">
    <name type="scientific">Rhododendron williamsianum</name>
    <dbReference type="NCBI Taxonomy" id="262921"/>
    <lineage>
        <taxon>Eukaryota</taxon>
        <taxon>Viridiplantae</taxon>
        <taxon>Streptophyta</taxon>
        <taxon>Embryophyta</taxon>
        <taxon>Tracheophyta</taxon>
        <taxon>Spermatophyta</taxon>
        <taxon>Magnoliopsida</taxon>
        <taxon>eudicotyledons</taxon>
        <taxon>Gunneridae</taxon>
        <taxon>Pentapetalae</taxon>
        <taxon>asterids</taxon>
        <taxon>Ericales</taxon>
        <taxon>Ericaceae</taxon>
        <taxon>Ericoideae</taxon>
        <taxon>Rhodoreae</taxon>
        <taxon>Rhododendron</taxon>
    </lineage>
</organism>
<protein>
    <recommendedName>
        <fullName evidence="6">Leucine-rich repeat-containing N-terminal plant-type domain-containing protein</fullName>
    </recommendedName>
</protein>
<evidence type="ECO:0000256" key="1">
    <source>
        <dbReference type="ARBA" id="ARBA00004479"/>
    </source>
</evidence>
<dbReference type="GO" id="GO:0016020">
    <property type="term" value="C:membrane"/>
    <property type="evidence" value="ECO:0007669"/>
    <property type="project" value="UniProtKB-SubCell"/>
</dbReference>
<dbReference type="InterPro" id="IPR032675">
    <property type="entry name" value="LRR_dom_sf"/>
</dbReference>
<dbReference type="OrthoDB" id="2105857at2759"/>
<keyword evidence="2 4" id="KW-0732">Signal</keyword>
<feature type="non-terminal residue" evidence="5">
    <location>
        <position position="1"/>
    </location>
</feature>
<evidence type="ECO:0000256" key="2">
    <source>
        <dbReference type="ARBA" id="ARBA00022729"/>
    </source>
</evidence>
<proteinExistence type="predicted"/>
<evidence type="ECO:0000313" key="5">
    <source>
        <dbReference type="EMBL" id="KAE9444624.1"/>
    </source>
</evidence>
<reference evidence="5" key="1">
    <citation type="journal article" date="2019" name="Genome Biol. Evol.">
        <title>The Rhododendron genome and chromosomal organization provide insight into shared whole-genome duplications across the heath family (Ericaceae).</title>
        <authorList>
            <person name="Soza V.L."/>
            <person name="Lindsley D."/>
            <person name="Waalkes A."/>
            <person name="Ramage E."/>
            <person name="Patwardhan R.P."/>
            <person name="Burton J.N."/>
            <person name="Adey A."/>
            <person name="Kumar A."/>
            <person name="Qiu R."/>
            <person name="Shendure J."/>
            <person name="Hall B."/>
        </authorList>
    </citation>
    <scope>NUCLEOTIDE SEQUENCE</scope>
    <source>
        <strain evidence="5">RSF 1966-606</strain>
    </source>
</reference>
<feature type="non-terminal residue" evidence="5">
    <location>
        <position position="146"/>
    </location>
</feature>
<dbReference type="Pfam" id="PF13855">
    <property type="entry name" value="LRR_8"/>
    <property type="match status" value="1"/>
</dbReference>